<organism evidence="1 2">
    <name type="scientific">Duganella margarita</name>
    <dbReference type="NCBI Taxonomy" id="2692170"/>
    <lineage>
        <taxon>Bacteria</taxon>
        <taxon>Pseudomonadati</taxon>
        <taxon>Pseudomonadota</taxon>
        <taxon>Betaproteobacteria</taxon>
        <taxon>Burkholderiales</taxon>
        <taxon>Oxalobacteraceae</taxon>
        <taxon>Telluria group</taxon>
        <taxon>Duganella</taxon>
    </lineage>
</organism>
<dbReference type="EMBL" id="WWCR01000038">
    <property type="protein sequence ID" value="MYM75403.1"/>
    <property type="molecule type" value="Genomic_DNA"/>
</dbReference>
<reference evidence="1 2" key="1">
    <citation type="submission" date="2019-12" db="EMBL/GenBank/DDBJ databases">
        <title>Novel species isolated from a subtropical stream in China.</title>
        <authorList>
            <person name="Lu H."/>
        </authorList>
    </citation>
    <scope>NUCLEOTIDE SEQUENCE [LARGE SCALE GENOMIC DNA]</scope>
    <source>
        <strain evidence="1 2">FT134W</strain>
    </source>
</reference>
<sequence length="310" mass="34202">MPIPIHALPALDNRHVKTSTEDVLVDQVIPGELLVITFGFVSWDKRPDFDFYGRLKKLEQFSGRHINKILVRDSGNSWYHRTIGGLGAHPDETAASLRALIRDIRPSKVVTIGQSMGAYAALMYGLLLEAEQVIAFGPLSFLDPAQALLYHERRWLSVMRDLATNPPPSGYDDLLALGRSQAKTGKLPDMHLLFGTRPDQDGSTESVNLDAMHAHRLSALGNCTLYPFPYSGHPVVQHLIDTKRINALLAKIIAGIELEEEDKEITPDWQGWIAENLRLGGAPEELIDILQQHGFSHAISAQAVAQGGKA</sequence>
<dbReference type="InterPro" id="IPR029058">
    <property type="entry name" value="AB_hydrolase_fold"/>
</dbReference>
<dbReference type="RefSeq" id="WP_161052100.1">
    <property type="nucleotide sequence ID" value="NZ_WWCR01000038.1"/>
</dbReference>
<gene>
    <name evidence="1" type="ORF">GTP56_24855</name>
</gene>
<evidence type="ECO:0008006" key="3">
    <source>
        <dbReference type="Google" id="ProtNLM"/>
    </source>
</evidence>
<dbReference type="Proteomes" id="UP000469734">
    <property type="component" value="Unassembled WGS sequence"/>
</dbReference>
<comment type="caution">
    <text evidence="1">The sequence shown here is derived from an EMBL/GenBank/DDBJ whole genome shotgun (WGS) entry which is preliminary data.</text>
</comment>
<evidence type="ECO:0000313" key="1">
    <source>
        <dbReference type="EMBL" id="MYM75403.1"/>
    </source>
</evidence>
<evidence type="ECO:0000313" key="2">
    <source>
        <dbReference type="Proteomes" id="UP000469734"/>
    </source>
</evidence>
<accession>A0A7X4H504</accession>
<proteinExistence type="predicted"/>
<dbReference type="SUPFAM" id="SSF53474">
    <property type="entry name" value="alpha/beta-Hydrolases"/>
    <property type="match status" value="1"/>
</dbReference>
<name>A0A7X4H504_9BURK</name>
<dbReference type="Gene3D" id="3.40.50.1820">
    <property type="entry name" value="alpha/beta hydrolase"/>
    <property type="match status" value="1"/>
</dbReference>
<protein>
    <recommendedName>
        <fullName evidence="3">Alpha/beta hydrolase</fullName>
    </recommendedName>
</protein>
<dbReference type="AlphaFoldDB" id="A0A7X4H504"/>